<proteinExistence type="predicted"/>
<dbReference type="OrthoDB" id="3515390at2"/>
<sequence>MGRMALFLGPAFRAVCTAPFHTLVRGPRGGTTADRPSWRAADGRSAVSRFAAYGRLLGAGRDDRGGRGPMTLFVISFLIGCLSVMTVRGKRGKWPPGMPVTRPRLVAVGGTYEGTLGRASDAYVIQERIVAVADGAAGATGGVQPGHTAAALALGAVVAARPQHAGSPHALEQDLDECAQAAHRAVRAAAVRDPAAPGLVSTLDMIVLDAGESPRLRFAHVGNGAIWHCVKGTAPVPLTTSHTSDEGPLLGGIGLPAALNPEVGTVSVRPGDRVVIVTDGVIQALGAQRMAELFTADSSPVACLDRLYDELAAAEPREDATVIVADVAV</sequence>
<keyword evidence="4" id="KW-1185">Reference proteome</keyword>
<evidence type="ECO:0000313" key="3">
    <source>
        <dbReference type="EMBL" id="TMR08439.1"/>
    </source>
</evidence>
<evidence type="ECO:0000313" key="4">
    <source>
        <dbReference type="Proteomes" id="UP000309128"/>
    </source>
</evidence>
<dbReference type="Gene3D" id="3.60.40.10">
    <property type="entry name" value="PPM-type phosphatase domain"/>
    <property type="match status" value="1"/>
</dbReference>
<dbReference type="Proteomes" id="UP000309128">
    <property type="component" value="Unassembled WGS sequence"/>
</dbReference>
<dbReference type="EMBL" id="VCKY01000293">
    <property type="protein sequence ID" value="TMR08439.1"/>
    <property type="molecule type" value="Genomic_DNA"/>
</dbReference>
<dbReference type="SMART" id="SM00332">
    <property type="entry name" value="PP2Cc"/>
    <property type="match status" value="1"/>
</dbReference>
<reference evidence="3 4" key="1">
    <citation type="submission" date="2019-05" db="EMBL/GenBank/DDBJ databases">
        <title>Draft genome sequence of Nonomuraea turkmeniaca DSM 43926.</title>
        <authorList>
            <person name="Saricaoglu S."/>
            <person name="Isik K."/>
        </authorList>
    </citation>
    <scope>NUCLEOTIDE SEQUENCE [LARGE SCALE GENOMIC DNA]</scope>
    <source>
        <strain evidence="3 4">DSM 43926</strain>
    </source>
</reference>
<comment type="caution">
    <text evidence="3">The sequence shown here is derived from an EMBL/GenBank/DDBJ whole genome shotgun (WGS) entry which is preliminary data.</text>
</comment>
<evidence type="ECO:0000259" key="2">
    <source>
        <dbReference type="SMART" id="SM00332"/>
    </source>
</evidence>
<accession>A0A5S4EXQ7</accession>
<feature type="domain" description="PPM-type phosphatase" evidence="2">
    <location>
        <begin position="48"/>
        <end position="325"/>
    </location>
</feature>
<dbReference type="InterPro" id="IPR001932">
    <property type="entry name" value="PPM-type_phosphatase-like_dom"/>
</dbReference>
<dbReference type="InterPro" id="IPR036457">
    <property type="entry name" value="PPM-type-like_dom_sf"/>
</dbReference>
<dbReference type="Pfam" id="PF07228">
    <property type="entry name" value="SpoIIE"/>
    <property type="match status" value="1"/>
</dbReference>
<feature type="domain" description="PPM-type phosphatase" evidence="1">
    <location>
        <begin position="106"/>
        <end position="327"/>
    </location>
</feature>
<dbReference type="SUPFAM" id="SSF81606">
    <property type="entry name" value="PP2C-like"/>
    <property type="match status" value="1"/>
</dbReference>
<dbReference type="AlphaFoldDB" id="A0A5S4EXQ7"/>
<dbReference type="SMART" id="SM00331">
    <property type="entry name" value="PP2C_SIG"/>
    <property type="match status" value="1"/>
</dbReference>
<gene>
    <name evidence="3" type="ORF">ETD86_47775</name>
</gene>
<name>A0A5S4EXQ7_9ACTN</name>
<evidence type="ECO:0000259" key="1">
    <source>
        <dbReference type="SMART" id="SM00331"/>
    </source>
</evidence>
<organism evidence="3 4">
    <name type="scientific">Nonomuraea turkmeniaca</name>
    <dbReference type="NCBI Taxonomy" id="103838"/>
    <lineage>
        <taxon>Bacteria</taxon>
        <taxon>Bacillati</taxon>
        <taxon>Actinomycetota</taxon>
        <taxon>Actinomycetes</taxon>
        <taxon>Streptosporangiales</taxon>
        <taxon>Streptosporangiaceae</taxon>
        <taxon>Nonomuraea</taxon>
    </lineage>
</organism>
<protein>
    <recommendedName>
        <fullName evidence="1 2">PPM-type phosphatase domain-containing protein</fullName>
    </recommendedName>
</protein>